<dbReference type="Proteomes" id="UP000050823">
    <property type="component" value="Unassembled WGS sequence"/>
</dbReference>
<sequence>MMALVKRHLALYFDNKSGVFFSLLGALITFVLYLVFLKNNMLASWSQLAAPQKLLDPWLIGGTLTVTAVTTTANGLNRMIVDRELGTLADLVLTDMSFIGIQFSYLVSAMIIGTLMQLIMFVAMVGYFNLTDQFVLSPAAILPVMGIILLSSIVWTTFNLLILSFVTNLDSLGKIGTILGTSAGFFAGVYLPIGAVPVAAQNLMKITPFPYNAAIYRQVLMADQLKTTFKQVPQLRHQFEQTLGIGIQLQYLTSWQENALILVGFSVIFGVLTLIFAKSSRRKAINKV</sequence>
<dbReference type="Pfam" id="PF01061">
    <property type="entry name" value="ABC2_membrane"/>
    <property type="match status" value="1"/>
</dbReference>
<comment type="subcellular location">
    <subcellularLocation>
        <location evidence="1">Membrane</location>
        <topology evidence="1">Multi-pass membrane protein</topology>
    </subcellularLocation>
</comment>
<gene>
    <name evidence="7" type="ORF">FC90_GL001460</name>
</gene>
<feature type="transmembrane region" description="Helical" evidence="5">
    <location>
        <begin position="259"/>
        <end position="277"/>
    </location>
</feature>
<feature type="domain" description="ABC-2 type transporter transmembrane" evidence="6">
    <location>
        <begin position="2"/>
        <end position="219"/>
    </location>
</feature>
<dbReference type="GO" id="GO:0140359">
    <property type="term" value="F:ABC-type transporter activity"/>
    <property type="evidence" value="ECO:0007669"/>
    <property type="project" value="InterPro"/>
</dbReference>
<dbReference type="GO" id="GO:0016020">
    <property type="term" value="C:membrane"/>
    <property type="evidence" value="ECO:0007669"/>
    <property type="project" value="UniProtKB-SubCell"/>
</dbReference>
<evidence type="ECO:0000256" key="3">
    <source>
        <dbReference type="ARBA" id="ARBA00022989"/>
    </source>
</evidence>
<feature type="transmembrane region" description="Helical" evidence="5">
    <location>
        <begin position="178"/>
        <end position="200"/>
    </location>
</feature>
<keyword evidence="2 5" id="KW-0812">Transmembrane</keyword>
<evidence type="ECO:0000259" key="6">
    <source>
        <dbReference type="Pfam" id="PF01061"/>
    </source>
</evidence>
<dbReference type="InterPro" id="IPR013525">
    <property type="entry name" value="ABC2_TM"/>
</dbReference>
<organism evidence="7 8">
    <name type="scientific">Latilactobacillus graminis DSM 20719</name>
    <dbReference type="NCBI Taxonomy" id="1423752"/>
    <lineage>
        <taxon>Bacteria</taxon>
        <taxon>Bacillati</taxon>
        <taxon>Bacillota</taxon>
        <taxon>Bacilli</taxon>
        <taxon>Lactobacillales</taxon>
        <taxon>Lactobacillaceae</taxon>
        <taxon>Latilactobacillus</taxon>
    </lineage>
</organism>
<protein>
    <recommendedName>
        <fullName evidence="6">ABC-2 type transporter transmembrane domain-containing protein</fullName>
    </recommendedName>
</protein>
<evidence type="ECO:0000313" key="8">
    <source>
        <dbReference type="Proteomes" id="UP000050823"/>
    </source>
</evidence>
<name>A0AA89KXV0_9LACO</name>
<feature type="transmembrane region" description="Helical" evidence="5">
    <location>
        <begin position="140"/>
        <end position="166"/>
    </location>
</feature>
<dbReference type="EMBL" id="AYZB01000007">
    <property type="protein sequence ID" value="KRM23777.1"/>
    <property type="molecule type" value="Genomic_DNA"/>
</dbReference>
<keyword evidence="3 5" id="KW-1133">Transmembrane helix</keyword>
<evidence type="ECO:0000256" key="1">
    <source>
        <dbReference type="ARBA" id="ARBA00004141"/>
    </source>
</evidence>
<dbReference type="PANTHER" id="PTHR43229">
    <property type="entry name" value="NODULATION PROTEIN J"/>
    <property type="match status" value="1"/>
</dbReference>
<dbReference type="InterPro" id="IPR051784">
    <property type="entry name" value="Nod_factor_ABC_transporter"/>
</dbReference>
<evidence type="ECO:0000256" key="5">
    <source>
        <dbReference type="SAM" id="Phobius"/>
    </source>
</evidence>
<feature type="transmembrane region" description="Helical" evidence="5">
    <location>
        <begin position="103"/>
        <end position="128"/>
    </location>
</feature>
<evidence type="ECO:0000256" key="2">
    <source>
        <dbReference type="ARBA" id="ARBA00022692"/>
    </source>
</evidence>
<proteinExistence type="predicted"/>
<accession>A0AA89KXV0</accession>
<comment type="caution">
    <text evidence="7">The sequence shown here is derived from an EMBL/GenBank/DDBJ whole genome shotgun (WGS) entry which is preliminary data.</text>
</comment>
<dbReference type="PANTHER" id="PTHR43229:SF2">
    <property type="entry name" value="NODULATION PROTEIN J"/>
    <property type="match status" value="1"/>
</dbReference>
<dbReference type="RefSeq" id="WP_057907960.1">
    <property type="nucleotide sequence ID" value="NZ_AYZB01000007.1"/>
</dbReference>
<evidence type="ECO:0000256" key="4">
    <source>
        <dbReference type="ARBA" id="ARBA00023136"/>
    </source>
</evidence>
<dbReference type="AlphaFoldDB" id="A0AA89KXV0"/>
<evidence type="ECO:0000313" key="7">
    <source>
        <dbReference type="EMBL" id="KRM23777.1"/>
    </source>
</evidence>
<feature type="transmembrane region" description="Helical" evidence="5">
    <location>
        <begin position="20"/>
        <end position="37"/>
    </location>
</feature>
<keyword evidence="4 5" id="KW-0472">Membrane</keyword>
<reference evidence="7 8" key="1">
    <citation type="journal article" date="2015" name="Genome Announc.">
        <title>Expanding the biotechnology potential of lactobacilli through comparative genomics of 213 strains and associated genera.</title>
        <authorList>
            <person name="Sun Z."/>
            <person name="Harris H.M."/>
            <person name="McCann A."/>
            <person name="Guo C."/>
            <person name="Argimon S."/>
            <person name="Zhang W."/>
            <person name="Yang X."/>
            <person name="Jeffery I.B."/>
            <person name="Cooney J.C."/>
            <person name="Kagawa T.F."/>
            <person name="Liu W."/>
            <person name="Song Y."/>
            <person name="Salvetti E."/>
            <person name="Wrobel A."/>
            <person name="Rasinkangas P."/>
            <person name="Parkhill J."/>
            <person name="Rea M.C."/>
            <person name="O'Sullivan O."/>
            <person name="Ritari J."/>
            <person name="Douillard F.P."/>
            <person name="Paul Ross R."/>
            <person name="Yang R."/>
            <person name="Briner A.E."/>
            <person name="Felis G.E."/>
            <person name="de Vos W.M."/>
            <person name="Barrangou R."/>
            <person name="Klaenhammer T.R."/>
            <person name="Caufield P.W."/>
            <person name="Cui Y."/>
            <person name="Zhang H."/>
            <person name="O'Toole P.W."/>
        </authorList>
    </citation>
    <scope>NUCLEOTIDE SEQUENCE [LARGE SCALE GENOMIC DNA]</scope>
    <source>
        <strain evidence="7 8">DSM 20719</strain>
    </source>
</reference>